<keyword evidence="4 5" id="KW-0472">Membrane</keyword>
<dbReference type="InterPro" id="IPR007318">
    <property type="entry name" value="Phopholipid_MeTrfase"/>
</dbReference>
<dbReference type="Proteomes" id="UP001501624">
    <property type="component" value="Unassembled WGS sequence"/>
</dbReference>
<sequence>MDDKTLGGIALATMVAFLAVAFGLRAVLHHRRTGTTGFHGVSGRPGSAEWWGGISFVLALVLGLVAPAAQLSGAVAPLAWSRSPVVTIAGGALALAGIVLTLAAQHAMGSSWRIGVAAGEATELVTSGPFALVRNPVFTAMITAAAGLVLLAPNFVALVGLVMLVLAVHLQVRLVEEAHLRATQGQGYLAYAERVGRFLPGIGRLRTNPTNNTAARKV</sequence>
<evidence type="ECO:0000313" key="6">
    <source>
        <dbReference type="EMBL" id="GAA3856452.1"/>
    </source>
</evidence>
<proteinExistence type="predicted"/>
<gene>
    <name evidence="6" type="ORF">GCM10022380_87460</name>
</gene>
<evidence type="ECO:0000256" key="4">
    <source>
        <dbReference type="ARBA" id="ARBA00023136"/>
    </source>
</evidence>
<feature type="transmembrane region" description="Helical" evidence="5">
    <location>
        <begin position="6"/>
        <end position="28"/>
    </location>
</feature>
<evidence type="ECO:0000256" key="3">
    <source>
        <dbReference type="ARBA" id="ARBA00022989"/>
    </source>
</evidence>
<keyword evidence="7" id="KW-1185">Reference proteome</keyword>
<name>A0ABP7JVH7_9PSEU</name>
<dbReference type="Gene3D" id="1.20.120.1630">
    <property type="match status" value="1"/>
</dbReference>
<evidence type="ECO:0000256" key="2">
    <source>
        <dbReference type="ARBA" id="ARBA00022692"/>
    </source>
</evidence>
<feature type="transmembrane region" description="Helical" evidence="5">
    <location>
        <begin position="48"/>
        <end position="66"/>
    </location>
</feature>
<comment type="subcellular location">
    <subcellularLocation>
        <location evidence="1">Endomembrane system</location>
        <topology evidence="1">Multi-pass membrane protein</topology>
    </subcellularLocation>
</comment>
<dbReference type="EMBL" id="BAABCM010000026">
    <property type="protein sequence ID" value="GAA3856452.1"/>
    <property type="molecule type" value="Genomic_DNA"/>
</dbReference>
<evidence type="ECO:0000256" key="5">
    <source>
        <dbReference type="SAM" id="Phobius"/>
    </source>
</evidence>
<dbReference type="RefSeq" id="WP_237339346.1">
    <property type="nucleotide sequence ID" value="NZ_BAABCM010000026.1"/>
</dbReference>
<evidence type="ECO:0000256" key="1">
    <source>
        <dbReference type="ARBA" id="ARBA00004127"/>
    </source>
</evidence>
<comment type="caution">
    <text evidence="6">The sequence shown here is derived from an EMBL/GenBank/DDBJ whole genome shotgun (WGS) entry which is preliminary data.</text>
</comment>
<reference evidence="7" key="1">
    <citation type="journal article" date="2019" name="Int. J. Syst. Evol. Microbiol.">
        <title>The Global Catalogue of Microorganisms (GCM) 10K type strain sequencing project: providing services to taxonomists for standard genome sequencing and annotation.</title>
        <authorList>
            <consortium name="The Broad Institute Genomics Platform"/>
            <consortium name="The Broad Institute Genome Sequencing Center for Infectious Disease"/>
            <person name="Wu L."/>
            <person name="Ma J."/>
        </authorList>
    </citation>
    <scope>NUCLEOTIDE SEQUENCE [LARGE SCALE GENOMIC DNA]</scope>
    <source>
        <strain evidence="7">JCM 17017</strain>
    </source>
</reference>
<keyword evidence="3 5" id="KW-1133">Transmembrane helix</keyword>
<dbReference type="PANTHER" id="PTHR43847:SF1">
    <property type="entry name" value="BLL3993 PROTEIN"/>
    <property type="match status" value="1"/>
</dbReference>
<organism evidence="6 7">
    <name type="scientific">Amycolatopsis tucumanensis</name>
    <dbReference type="NCBI Taxonomy" id="401106"/>
    <lineage>
        <taxon>Bacteria</taxon>
        <taxon>Bacillati</taxon>
        <taxon>Actinomycetota</taxon>
        <taxon>Actinomycetes</taxon>
        <taxon>Pseudonocardiales</taxon>
        <taxon>Pseudonocardiaceae</taxon>
        <taxon>Amycolatopsis</taxon>
    </lineage>
</organism>
<accession>A0ABP7JVH7</accession>
<keyword evidence="2 5" id="KW-0812">Transmembrane</keyword>
<feature type="transmembrane region" description="Helical" evidence="5">
    <location>
        <begin position="86"/>
        <end position="104"/>
    </location>
</feature>
<protein>
    <submittedName>
        <fullName evidence="6">Isoprenylcysteine carboxylmethyltransferase family protein</fullName>
    </submittedName>
</protein>
<dbReference type="InterPro" id="IPR052527">
    <property type="entry name" value="Metal_cation-efflux_comp"/>
</dbReference>
<dbReference type="Pfam" id="PF04191">
    <property type="entry name" value="PEMT"/>
    <property type="match status" value="1"/>
</dbReference>
<feature type="transmembrane region" description="Helical" evidence="5">
    <location>
        <begin position="137"/>
        <end position="170"/>
    </location>
</feature>
<evidence type="ECO:0000313" key="7">
    <source>
        <dbReference type="Proteomes" id="UP001501624"/>
    </source>
</evidence>
<dbReference type="PANTHER" id="PTHR43847">
    <property type="entry name" value="BLL3993 PROTEIN"/>
    <property type="match status" value="1"/>
</dbReference>